<protein>
    <submittedName>
        <fullName evidence="6">AraC family transcriptional regulator</fullName>
    </submittedName>
</protein>
<dbReference type="Gene3D" id="2.60.120.10">
    <property type="entry name" value="Jelly Rolls"/>
    <property type="match status" value="1"/>
</dbReference>
<dbReference type="SMART" id="SM00342">
    <property type="entry name" value="HTH_ARAC"/>
    <property type="match status" value="1"/>
</dbReference>
<dbReference type="Gene3D" id="1.10.10.60">
    <property type="entry name" value="Homeodomain-like"/>
    <property type="match status" value="2"/>
</dbReference>
<dbReference type="InterPro" id="IPR009057">
    <property type="entry name" value="Homeodomain-like_sf"/>
</dbReference>
<feature type="domain" description="HTH araC/xylS-type" evidence="5">
    <location>
        <begin position="187"/>
        <end position="285"/>
    </location>
</feature>
<comment type="caution">
    <text evidence="6">The sequence shown here is derived from an EMBL/GenBank/DDBJ whole genome shotgun (WGS) entry which is preliminary data.</text>
</comment>
<dbReference type="InterPro" id="IPR014710">
    <property type="entry name" value="RmlC-like_jellyroll"/>
</dbReference>
<evidence type="ECO:0000313" key="7">
    <source>
        <dbReference type="Proteomes" id="UP001467690"/>
    </source>
</evidence>
<evidence type="ECO:0000313" key="6">
    <source>
        <dbReference type="EMBL" id="MER2490727.1"/>
    </source>
</evidence>
<accession>A0ABV1RCU2</accession>
<dbReference type="InterPro" id="IPR003313">
    <property type="entry name" value="AraC-bd"/>
</dbReference>
<dbReference type="Proteomes" id="UP001467690">
    <property type="component" value="Unassembled WGS sequence"/>
</dbReference>
<dbReference type="PROSITE" id="PS01124">
    <property type="entry name" value="HTH_ARAC_FAMILY_2"/>
    <property type="match status" value="1"/>
</dbReference>
<dbReference type="InterPro" id="IPR050204">
    <property type="entry name" value="AraC_XylS_family_regulators"/>
</dbReference>
<dbReference type="SUPFAM" id="SSF51215">
    <property type="entry name" value="Regulatory protein AraC"/>
    <property type="match status" value="1"/>
</dbReference>
<evidence type="ECO:0000256" key="2">
    <source>
        <dbReference type="ARBA" id="ARBA00023125"/>
    </source>
</evidence>
<dbReference type="EMBL" id="JBELOE010000064">
    <property type="protein sequence ID" value="MER2490727.1"/>
    <property type="molecule type" value="Genomic_DNA"/>
</dbReference>
<evidence type="ECO:0000256" key="1">
    <source>
        <dbReference type="ARBA" id="ARBA00023015"/>
    </source>
</evidence>
<gene>
    <name evidence="6" type="ORF">ABS311_02360</name>
</gene>
<dbReference type="InterPro" id="IPR020449">
    <property type="entry name" value="Tscrpt_reg_AraC-type_HTH"/>
</dbReference>
<keyword evidence="4" id="KW-0804">Transcription</keyword>
<dbReference type="PROSITE" id="PS00041">
    <property type="entry name" value="HTH_ARAC_FAMILY_1"/>
    <property type="match status" value="1"/>
</dbReference>
<evidence type="ECO:0000256" key="4">
    <source>
        <dbReference type="ARBA" id="ARBA00023163"/>
    </source>
</evidence>
<keyword evidence="2" id="KW-0238">DNA-binding</keyword>
<keyword evidence="7" id="KW-1185">Reference proteome</keyword>
<dbReference type="PANTHER" id="PTHR46796:SF6">
    <property type="entry name" value="ARAC SUBFAMILY"/>
    <property type="match status" value="1"/>
</dbReference>
<dbReference type="RefSeq" id="WP_350400488.1">
    <property type="nucleotide sequence ID" value="NZ_JBELOE010000064.1"/>
</dbReference>
<evidence type="ECO:0000256" key="3">
    <source>
        <dbReference type="ARBA" id="ARBA00023159"/>
    </source>
</evidence>
<keyword evidence="3" id="KW-0010">Activator</keyword>
<reference evidence="6 7" key="1">
    <citation type="submission" date="2024-06" db="EMBL/GenBank/DDBJ databases">
        <authorList>
            <person name="Chen R.Y."/>
        </authorList>
    </citation>
    <scope>NUCLEOTIDE SEQUENCE [LARGE SCALE GENOMIC DNA]</scope>
    <source>
        <strain evidence="6 7">D2</strain>
    </source>
</reference>
<name>A0ABV1RCU2_9ALTE</name>
<dbReference type="PANTHER" id="PTHR46796">
    <property type="entry name" value="HTH-TYPE TRANSCRIPTIONAL ACTIVATOR RHAS-RELATED"/>
    <property type="match status" value="1"/>
</dbReference>
<dbReference type="InterPro" id="IPR037923">
    <property type="entry name" value="HTH-like"/>
</dbReference>
<dbReference type="Pfam" id="PF12833">
    <property type="entry name" value="HTH_18"/>
    <property type="match status" value="1"/>
</dbReference>
<dbReference type="Pfam" id="PF02311">
    <property type="entry name" value="AraC_binding"/>
    <property type="match status" value="1"/>
</dbReference>
<dbReference type="SUPFAM" id="SSF46689">
    <property type="entry name" value="Homeodomain-like"/>
    <property type="match status" value="2"/>
</dbReference>
<organism evidence="6 7">
    <name type="scientific">Catenovulum sediminis</name>
    <dbReference type="NCBI Taxonomy" id="1740262"/>
    <lineage>
        <taxon>Bacteria</taxon>
        <taxon>Pseudomonadati</taxon>
        <taxon>Pseudomonadota</taxon>
        <taxon>Gammaproteobacteria</taxon>
        <taxon>Alteromonadales</taxon>
        <taxon>Alteromonadaceae</taxon>
        <taxon>Catenovulum</taxon>
    </lineage>
</organism>
<keyword evidence="1" id="KW-0805">Transcription regulation</keyword>
<proteinExistence type="predicted"/>
<dbReference type="PRINTS" id="PR00032">
    <property type="entry name" value="HTHARAC"/>
</dbReference>
<evidence type="ECO:0000259" key="5">
    <source>
        <dbReference type="PROSITE" id="PS01124"/>
    </source>
</evidence>
<sequence>MIKPEKFETGSGGFVWQNISSDSIFSDLRMHLYYAYYMQTDSSWAGSQFVNHYNRIYYVESGEAELYFNKQSIKMRPGHLYLIPPYTLNSHTCSGKLNFYWAHFHALVSGDLDLFSLFAEPKEIKANDPAAVQSQFDNLVESVARHPDKPSEIFNRNSLLNQLLLPFINDMGERLSQADYVGYTQFLPVLQHIQNNLASSLKVGELAELANMSLEHFSRRFKYEFNISPKRYILQKRMGLAKQLLLLSGLSISQIAISCGFPDVYHFSKTFSHEMGRSPKSYRLNYKK</sequence>
<dbReference type="InterPro" id="IPR018062">
    <property type="entry name" value="HTH_AraC-typ_CS"/>
</dbReference>
<dbReference type="InterPro" id="IPR018060">
    <property type="entry name" value="HTH_AraC"/>
</dbReference>